<gene>
    <name evidence="1" type="ORF">O163_11465</name>
</gene>
<reference evidence="1 2" key="1">
    <citation type="journal article" date="2013" name="Genome Announc.">
        <title>Draft Genome Sequence of an Anaerobic and Extremophilic Bacterium, Caldanaerobacter yonseiensis, Isolated from a Geothermal Hot Stream.</title>
        <authorList>
            <person name="Lee S.J."/>
            <person name="Lee Y.J."/>
            <person name="Park G.S."/>
            <person name="Kim B.C."/>
            <person name="Lee S.J."/>
            <person name="Shin J.H."/>
            <person name="Lee D.W."/>
        </authorList>
    </citation>
    <scope>NUCLEOTIDE SEQUENCE [LARGE SCALE GENOMIC DNA]</scope>
    <source>
        <strain evidence="1 2">KB-1</strain>
    </source>
</reference>
<protein>
    <submittedName>
        <fullName evidence="1">Uncharacterized protein</fullName>
    </submittedName>
</protein>
<accession>U5CMK6</accession>
<dbReference type="PATRIC" id="fig|1388761.3.peg.2309"/>
<dbReference type="RefSeq" id="WP_022588594.1">
    <property type="nucleotide sequence ID" value="NZ_AXDC01000036.1"/>
</dbReference>
<proteinExistence type="predicted"/>
<dbReference type="AlphaFoldDB" id="U5CMK6"/>
<dbReference type="EMBL" id="AXDC01000036">
    <property type="protein sequence ID" value="ERM91243.1"/>
    <property type="molecule type" value="Genomic_DNA"/>
</dbReference>
<comment type="caution">
    <text evidence="1">The sequence shown here is derived from an EMBL/GenBank/DDBJ whole genome shotgun (WGS) entry which is preliminary data.</text>
</comment>
<name>U5CMK6_CALSX</name>
<dbReference type="Proteomes" id="UP000016856">
    <property type="component" value="Unassembled WGS sequence"/>
</dbReference>
<sequence length="130" mass="15106">MSKRREEYTVLLWGVFVKVTFTEHALKRLKNRASVTASDILQSLKSAESKIKKLRTKHHRFVIFDHVLKTTFMAVFDNPNNIAIITVYKNADTWIEGGPDIIMRTKRSCGDTSPYSSFFEIKNLRGRRLK</sequence>
<organism evidence="1 2">
    <name type="scientific">Caldanaerobacter subterraneus subsp. yonseiensis KB-1</name>
    <dbReference type="NCBI Taxonomy" id="1388761"/>
    <lineage>
        <taxon>Bacteria</taxon>
        <taxon>Bacillati</taxon>
        <taxon>Bacillota</taxon>
        <taxon>Clostridia</taxon>
        <taxon>Thermoanaerobacterales</taxon>
        <taxon>Thermoanaerobacteraceae</taxon>
        <taxon>Caldanaerobacter</taxon>
    </lineage>
</organism>
<evidence type="ECO:0000313" key="1">
    <source>
        <dbReference type="EMBL" id="ERM91243.1"/>
    </source>
</evidence>
<evidence type="ECO:0000313" key="2">
    <source>
        <dbReference type="Proteomes" id="UP000016856"/>
    </source>
</evidence>